<gene>
    <name evidence="1" type="ORF">AN188_01584</name>
</gene>
<organism evidence="1 2">
    <name type="scientific">Candidatus Methanofastidiosum methylothiophilum</name>
    <dbReference type="NCBI Taxonomy" id="1705564"/>
    <lineage>
        <taxon>Archaea</taxon>
        <taxon>Methanobacteriati</taxon>
        <taxon>Methanobacteriota</taxon>
        <taxon>Stenosarchaea group</taxon>
        <taxon>Candidatus Methanofastidiosia</taxon>
        <taxon>Candidatus Methanofastidiosales</taxon>
        <taxon>Candidatus Methanofastidiosaceae</taxon>
        <taxon>Candidatus Methanofastidiosum</taxon>
    </lineage>
</organism>
<dbReference type="AlphaFoldDB" id="A0A150J5J6"/>
<evidence type="ECO:0000313" key="1">
    <source>
        <dbReference type="EMBL" id="KYC52395.1"/>
    </source>
</evidence>
<comment type="caution">
    <text evidence="1">The sequence shown here is derived from an EMBL/GenBank/DDBJ whole genome shotgun (WGS) entry which is preliminary data.</text>
</comment>
<name>A0A150J5J6_9EURY</name>
<protein>
    <submittedName>
        <fullName evidence="1">Uncharacterized protein</fullName>
    </submittedName>
</protein>
<dbReference type="EMBL" id="LNJB01000045">
    <property type="protein sequence ID" value="KYC52395.1"/>
    <property type="molecule type" value="Genomic_DNA"/>
</dbReference>
<proteinExistence type="predicted"/>
<reference evidence="1 2" key="1">
    <citation type="journal article" date="2016" name="ISME J.">
        <title>Chasing the elusive Euryarchaeota class WSA2: genomes reveal a uniquely fastidious methyl-reducing methanogen.</title>
        <authorList>
            <person name="Nobu M.K."/>
            <person name="Narihiro T."/>
            <person name="Kuroda K."/>
            <person name="Mei R."/>
            <person name="Liu W.T."/>
        </authorList>
    </citation>
    <scope>NUCLEOTIDE SEQUENCE [LARGE SCALE GENOMIC DNA]</scope>
    <source>
        <strain evidence="1">ADurb1013_Bin02101</strain>
    </source>
</reference>
<accession>A0A150J5J6</accession>
<evidence type="ECO:0000313" key="2">
    <source>
        <dbReference type="Proteomes" id="UP000092420"/>
    </source>
</evidence>
<dbReference type="Proteomes" id="UP000092420">
    <property type="component" value="Unassembled WGS sequence"/>
</dbReference>
<sequence>MDISKHTASKKYGETEILVAPGFELVLNKVKKNKGSDIYHLTYKQQNEE</sequence>